<organism evidence="1 2">
    <name type="scientific">Schistosoma mattheei</name>
    <dbReference type="NCBI Taxonomy" id="31246"/>
    <lineage>
        <taxon>Eukaryota</taxon>
        <taxon>Metazoa</taxon>
        <taxon>Spiralia</taxon>
        <taxon>Lophotrochozoa</taxon>
        <taxon>Platyhelminthes</taxon>
        <taxon>Trematoda</taxon>
        <taxon>Digenea</taxon>
        <taxon>Strigeidida</taxon>
        <taxon>Schistosomatoidea</taxon>
        <taxon>Schistosomatidae</taxon>
        <taxon>Schistosoma</taxon>
    </lineage>
</organism>
<reference evidence="1 2" key="1">
    <citation type="submission" date="2018-11" db="EMBL/GenBank/DDBJ databases">
        <authorList>
            <consortium name="Pathogen Informatics"/>
        </authorList>
    </citation>
    <scope>NUCLEOTIDE SEQUENCE [LARGE SCALE GENOMIC DNA]</scope>
    <source>
        <strain>Denwood</strain>
        <strain evidence="2">Zambia</strain>
    </source>
</reference>
<evidence type="ECO:0000313" key="2">
    <source>
        <dbReference type="Proteomes" id="UP000269396"/>
    </source>
</evidence>
<dbReference type="PANTHER" id="PTHR21301">
    <property type="entry name" value="REVERSE TRANSCRIPTASE"/>
    <property type="match status" value="1"/>
</dbReference>
<dbReference type="EMBL" id="UZAL01027968">
    <property type="protein sequence ID" value="VDP37317.1"/>
    <property type="molecule type" value="Genomic_DNA"/>
</dbReference>
<proteinExistence type="predicted"/>
<dbReference type="PROSITE" id="PS50878">
    <property type="entry name" value="RT_POL"/>
    <property type="match status" value="1"/>
</dbReference>
<gene>
    <name evidence="1" type="ORF">SMTD_LOCUS7058</name>
</gene>
<protein>
    <submittedName>
        <fullName evidence="1">Uncharacterized protein</fullName>
    </submittedName>
</protein>
<dbReference type="InterPro" id="IPR000477">
    <property type="entry name" value="RT_dom"/>
</dbReference>
<dbReference type="STRING" id="31246.A0A183NY72"/>
<keyword evidence="2" id="KW-1185">Reference proteome</keyword>
<dbReference type="Proteomes" id="UP000269396">
    <property type="component" value="Unassembled WGS sequence"/>
</dbReference>
<sequence>MEFKNLTDTIDIEEDEIMASFDVSSLFTNVPISRAMDIINVCLEADLDLNLRCPLDPPEVIKCLELCLRSTLFIFRGHLYRQKEGIVMGSPVSPMVANLFMQSLETSAIARSEYPPKLWLQLRCDDCDAFYIGESSSETST</sequence>
<accession>A0A183NY72</accession>
<name>A0A183NY72_9TREM</name>
<dbReference type="AlphaFoldDB" id="A0A183NY72"/>
<evidence type="ECO:0000313" key="1">
    <source>
        <dbReference type="EMBL" id="VDP37317.1"/>
    </source>
</evidence>
<dbReference type="PANTHER" id="PTHR21301:SF11">
    <property type="entry name" value="GIY-YIG DOMAIN-CONTAINING PROTEIN"/>
    <property type="match status" value="1"/>
</dbReference>